<feature type="compositionally biased region" description="Basic and acidic residues" evidence="1">
    <location>
        <begin position="1"/>
        <end position="20"/>
    </location>
</feature>
<feature type="domain" description="Endonuclease/exonuclease/phosphatase" evidence="4">
    <location>
        <begin position="348"/>
        <end position="587"/>
    </location>
</feature>
<keyword evidence="7" id="KW-1185">Reference proteome</keyword>
<dbReference type="InterPro" id="IPR058593">
    <property type="entry name" value="ARB_07466-like_C"/>
</dbReference>
<dbReference type="RefSeq" id="WP_344807241.1">
    <property type="nucleotide sequence ID" value="NZ_BAABAB010000027.1"/>
</dbReference>
<protein>
    <recommendedName>
        <fullName evidence="8">Peptidoglycan DD-metalloendopeptidase family protein</fullName>
    </recommendedName>
</protein>
<evidence type="ECO:0000259" key="5">
    <source>
        <dbReference type="Pfam" id="PF26571"/>
    </source>
</evidence>
<feature type="domain" description="ARB-07466-like C-terminal" evidence="5">
    <location>
        <begin position="804"/>
        <end position="904"/>
    </location>
</feature>
<dbReference type="Gene3D" id="3.60.10.10">
    <property type="entry name" value="Endonuclease/exonuclease/phosphatase"/>
    <property type="match status" value="1"/>
</dbReference>
<dbReference type="InterPro" id="IPR050570">
    <property type="entry name" value="Cell_wall_metabolism_enzyme"/>
</dbReference>
<evidence type="ECO:0000313" key="7">
    <source>
        <dbReference type="Proteomes" id="UP001501490"/>
    </source>
</evidence>
<dbReference type="InterPro" id="IPR016047">
    <property type="entry name" value="M23ase_b-sheet_dom"/>
</dbReference>
<evidence type="ECO:0000259" key="3">
    <source>
        <dbReference type="Pfam" id="PF01551"/>
    </source>
</evidence>
<dbReference type="InterPro" id="IPR011055">
    <property type="entry name" value="Dup_hybrid_motif"/>
</dbReference>
<keyword evidence="2" id="KW-0812">Transmembrane</keyword>
<dbReference type="SUPFAM" id="SSF56219">
    <property type="entry name" value="DNase I-like"/>
    <property type="match status" value="1"/>
</dbReference>
<dbReference type="InterPro" id="IPR036691">
    <property type="entry name" value="Endo/exonu/phosph_ase_sf"/>
</dbReference>
<feature type="transmembrane region" description="Helical" evidence="2">
    <location>
        <begin position="107"/>
        <end position="134"/>
    </location>
</feature>
<feature type="domain" description="M23ase beta-sheet core" evidence="3">
    <location>
        <begin position="963"/>
        <end position="1071"/>
    </location>
</feature>
<dbReference type="SUPFAM" id="SSF51261">
    <property type="entry name" value="Duplicated hybrid motif"/>
    <property type="match status" value="1"/>
</dbReference>
<organism evidence="6 7">
    <name type="scientific">Microlunatus ginsengisoli</name>
    <dbReference type="NCBI Taxonomy" id="363863"/>
    <lineage>
        <taxon>Bacteria</taxon>
        <taxon>Bacillati</taxon>
        <taxon>Actinomycetota</taxon>
        <taxon>Actinomycetes</taxon>
        <taxon>Propionibacteriales</taxon>
        <taxon>Propionibacteriaceae</taxon>
        <taxon>Microlunatus</taxon>
    </lineage>
</organism>
<feature type="region of interest" description="Disordered" evidence="1">
    <location>
        <begin position="620"/>
        <end position="639"/>
    </location>
</feature>
<evidence type="ECO:0000256" key="1">
    <source>
        <dbReference type="SAM" id="MobiDB-lite"/>
    </source>
</evidence>
<dbReference type="Pfam" id="PF03372">
    <property type="entry name" value="Exo_endo_phos"/>
    <property type="match status" value="1"/>
</dbReference>
<feature type="region of interest" description="Disordered" evidence="1">
    <location>
        <begin position="1"/>
        <end position="28"/>
    </location>
</feature>
<dbReference type="InterPro" id="IPR005135">
    <property type="entry name" value="Endo/exonuclease/phosphatase"/>
</dbReference>
<comment type="caution">
    <text evidence="6">The sequence shown here is derived from an EMBL/GenBank/DDBJ whole genome shotgun (WGS) entry which is preliminary data.</text>
</comment>
<dbReference type="PANTHER" id="PTHR21666">
    <property type="entry name" value="PEPTIDASE-RELATED"/>
    <property type="match status" value="1"/>
</dbReference>
<gene>
    <name evidence="6" type="ORF">GCM10022236_36620</name>
</gene>
<dbReference type="Pfam" id="PF26571">
    <property type="entry name" value="VldE"/>
    <property type="match status" value="1"/>
</dbReference>
<evidence type="ECO:0008006" key="8">
    <source>
        <dbReference type="Google" id="ProtNLM"/>
    </source>
</evidence>
<reference evidence="7" key="1">
    <citation type="journal article" date="2019" name="Int. J. Syst. Evol. Microbiol.">
        <title>The Global Catalogue of Microorganisms (GCM) 10K type strain sequencing project: providing services to taxonomists for standard genome sequencing and annotation.</title>
        <authorList>
            <consortium name="The Broad Institute Genomics Platform"/>
            <consortium name="The Broad Institute Genome Sequencing Center for Infectious Disease"/>
            <person name="Wu L."/>
            <person name="Ma J."/>
        </authorList>
    </citation>
    <scope>NUCLEOTIDE SEQUENCE [LARGE SCALE GENOMIC DNA]</scope>
    <source>
        <strain evidence="7">JCM 16929</strain>
    </source>
</reference>
<feature type="compositionally biased region" description="Low complexity" evidence="1">
    <location>
        <begin position="595"/>
        <end position="606"/>
    </location>
</feature>
<dbReference type="PANTHER" id="PTHR21666:SF270">
    <property type="entry name" value="MUREIN HYDROLASE ACTIVATOR ENVC"/>
    <property type="match status" value="1"/>
</dbReference>
<evidence type="ECO:0000313" key="6">
    <source>
        <dbReference type="EMBL" id="GAA3630798.1"/>
    </source>
</evidence>
<name>A0ABP7AEL5_9ACTN</name>
<evidence type="ECO:0000259" key="4">
    <source>
        <dbReference type="Pfam" id="PF03372"/>
    </source>
</evidence>
<feature type="region of interest" description="Disordered" evidence="1">
    <location>
        <begin position="590"/>
        <end position="611"/>
    </location>
</feature>
<dbReference type="CDD" id="cd12797">
    <property type="entry name" value="M23_peptidase"/>
    <property type="match status" value="1"/>
</dbReference>
<keyword evidence="2" id="KW-0472">Membrane</keyword>
<dbReference type="EMBL" id="BAABAB010000027">
    <property type="protein sequence ID" value="GAA3630798.1"/>
    <property type="molecule type" value="Genomic_DNA"/>
</dbReference>
<sequence>MGEPDRPAEPNPADPDRADADTPLSGLRRQAGGSLATAAGVDGADILLSRQGTSDGSLGGDTRELIEHTAAGARLGAKVGAAPGAAVGAVAGTAVSAVKNKRTRRRLVVVLSAPTVAGVLAWTMVIVALGSMVADHDQNRDGMSTQAALSDGLTGEQIGIYRAAAESSGVPWMLLAAVDRAAGHWSGPGDPPYGLADRAAVDDDLVGHGIDRLRAAQFADRVAAGYAYGRLFTARLGEVDRDLDPEDIDAGAGVVSDPGDADRQIIAVDGDDAHATATHDQVRSAFVTALAGMPSVTAGDAATIFDTAYRWAIGQAQDCGSDPYASIGGDPSVPRPTGRGARIDVSVATWNTLFTNPAARVVAGIEAIGASADVIGLQELSSSQKRRAVAAGLGPEWAMYAGGDGNNTTPIVWKRSAFDLIAYGAVQASGLVRIEPGGSGTALGPRWISWVQLRQKSTGGSFAFVNTHFIPTIDAGGRPDASRPERLGVYDAEMTALLRVIDRLKAAVPVIGTMDANIDARGDARNRDPRWPYVRLGQHGVSTSWRVLGAPASGGTHDTRLIDYVWSTSATIIPTGQQIGDSYGSDHRSLRVSLSSAPGGSAPAGGDEAATGNQAAIGVGSLPDRLTVPGGQPGSTLTLTGEQVSNASTVIAEGKAADVPMFGWVVALAAALQESGVRNLGYGDRDSQGMFQQRPSSGWGTPAQIRDPHLASRAFYGVADHTANPGLTDIAGWQSMSVAAAAQAVQRSAFPDAYAKWEPAARAIVQRLAGIADPAAAGIGPACAQPGGSAAELGGCPATGLPVENGLTPDALLVLRCVHQQFPQLSTFYGIGNRPANTDDDHQTGRAVDLMIPGWATPAGSALGWQVASWVREHQSELGVHYVIYAAKIWNVDRDAEGWRTYRSITGSDNPTSLHFDHVHVSVFGDRATGVSGGAANLPAGAWTMPLPTGSYRVGCGFGCYAGHTGQDFPAPAGTPLRSSDDGIVIRSEALRDGAGNYRSYGNLIVVAVAGSPGTTVWYGHLSRRDVTVGQHVRAGQRIGATGFTGHVIPAGPGGAHLHYEIRVGGSPINPLPYLRQRGVTP</sequence>
<dbReference type="Proteomes" id="UP001501490">
    <property type="component" value="Unassembled WGS sequence"/>
</dbReference>
<proteinExistence type="predicted"/>
<accession>A0ABP7AEL5</accession>
<evidence type="ECO:0000256" key="2">
    <source>
        <dbReference type="SAM" id="Phobius"/>
    </source>
</evidence>
<dbReference type="Gene3D" id="2.70.70.10">
    <property type="entry name" value="Glucose Permease (Domain IIA)"/>
    <property type="match status" value="1"/>
</dbReference>
<dbReference type="Pfam" id="PF01551">
    <property type="entry name" value="Peptidase_M23"/>
    <property type="match status" value="1"/>
</dbReference>
<keyword evidence="2" id="KW-1133">Transmembrane helix</keyword>